<keyword evidence="3 5" id="KW-0863">Zinc-finger</keyword>
<dbReference type="Proteomes" id="UP001195483">
    <property type="component" value="Unassembled WGS sequence"/>
</dbReference>
<evidence type="ECO:0000256" key="6">
    <source>
        <dbReference type="SAM" id="MobiDB-lite"/>
    </source>
</evidence>
<feature type="compositionally biased region" description="Polar residues" evidence="6">
    <location>
        <begin position="33"/>
        <end position="44"/>
    </location>
</feature>
<dbReference type="PROSITE" id="PS50119">
    <property type="entry name" value="ZF_BBOX"/>
    <property type="match status" value="2"/>
</dbReference>
<keyword evidence="10" id="KW-1185">Reference proteome</keyword>
<dbReference type="GO" id="GO:0008270">
    <property type="term" value="F:zinc ion binding"/>
    <property type="evidence" value="ECO:0007669"/>
    <property type="project" value="UniProtKB-KW"/>
</dbReference>
<dbReference type="Gene3D" id="3.30.40.10">
    <property type="entry name" value="Zinc/RING finger domain, C3HC4 (zinc finger)"/>
    <property type="match status" value="1"/>
</dbReference>
<reference evidence="9" key="3">
    <citation type="submission" date="2023-05" db="EMBL/GenBank/DDBJ databases">
        <authorList>
            <person name="Smith C.H."/>
        </authorList>
    </citation>
    <scope>NUCLEOTIDE SEQUENCE</scope>
    <source>
        <strain evidence="9">CHS0354</strain>
        <tissue evidence="9">Mantle</tissue>
    </source>
</reference>
<keyword evidence="1" id="KW-0597">Phosphoprotein</keyword>
<feature type="domain" description="B box-type" evidence="8">
    <location>
        <begin position="142"/>
        <end position="187"/>
    </location>
</feature>
<dbReference type="PANTHER" id="PTHR25462:SF296">
    <property type="entry name" value="MEIOTIC P26, ISOFORM F"/>
    <property type="match status" value="1"/>
</dbReference>
<dbReference type="InterPro" id="IPR027370">
    <property type="entry name" value="Znf-RING_euk"/>
</dbReference>
<dbReference type="InterPro" id="IPR000315">
    <property type="entry name" value="Znf_B-box"/>
</dbReference>
<dbReference type="SUPFAM" id="SSF57845">
    <property type="entry name" value="B-box zinc-binding domain"/>
    <property type="match status" value="1"/>
</dbReference>
<reference evidence="9" key="1">
    <citation type="journal article" date="2021" name="Genome Biol. Evol.">
        <title>A High-Quality Reference Genome for a Parasitic Bivalve with Doubly Uniparental Inheritance (Bivalvia: Unionida).</title>
        <authorList>
            <person name="Smith C.H."/>
        </authorList>
    </citation>
    <scope>NUCLEOTIDE SEQUENCE</scope>
    <source>
        <strain evidence="9">CHS0354</strain>
    </source>
</reference>
<dbReference type="InterPro" id="IPR001841">
    <property type="entry name" value="Znf_RING"/>
</dbReference>
<dbReference type="PROSITE" id="PS50089">
    <property type="entry name" value="ZF_RING_2"/>
    <property type="match status" value="1"/>
</dbReference>
<gene>
    <name evidence="9" type="ORF">CHS0354_038328</name>
</gene>
<comment type="caution">
    <text evidence="9">The sequence shown here is derived from an EMBL/GenBank/DDBJ whole genome shotgun (WGS) entry which is preliminary data.</text>
</comment>
<dbReference type="InterPro" id="IPR047153">
    <property type="entry name" value="TRIM45/56/19-like"/>
</dbReference>
<evidence type="ECO:0000259" key="7">
    <source>
        <dbReference type="PROSITE" id="PS50089"/>
    </source>
</evidence>
<keyword evidence="2" id="KW-0479">Metal-binding</keyword>
<keyword evidence="4" id="KW-0862">Zinc</keyword>
<evidence type="ECO:0000256" key="4">
    <source>
        <dbReference type="ARBA" id="ARBA00022833"/>
    </source>
</evidence>
<dbReference type="PANTHER" id="PTHR25462">
    <property type="entry name" value="BONUS, ISOFORM C-RELATED"/>
    <property type="match status" value="1"/>
</dbReference>
<dbReference type="EMBL" id="JAEAOA010002240">
    <property type="protein sequence ID" value="KAK3585811.1"/>
    <property type="molecule type" value="Genomic_DNA"/>
</dbReference>
<evidence type="ECO:0000313" key="10">
    <source>
        <dbReference type="Proteomes" id="UP001195483"/>
    </source>
</evidence>
<dbReference type="CDD" id="cd19757">
    <property type="entry name" value="Bbox1"/>
    <property type="match status" value="1"/>
</dbReference>
<evidence type="ECO:0000256" key="3">
    <source>
        <dbReference type="ARBA" id="ARBA00022771"/>
    </source>
</evidence>
<feature type="domain" description="RING-type" evidence="7">
    <location>
        <begin position="67"/>
        <end position="114"/>
    </location>
</feature>
<evidence type="ECO:0000256" key="1">
    <source>
        <dbReference type="ARBA" id="ARBA00022553"/>
    </source>
</evidence>
<dbReference type="InterPro" id="IPR013083">
    <property type="entry name" value="Znf_RING/FYVE/PHD"/>
</dbReference>
<evidence type="ECO:0000256" key="2">
    <source>
        <dbReference type="ARBA" id="ARBA00022723"/>
    </source>
</evidence>
<feature type="region of interest" description="Disordered" evidence="6">
    <location>
        <begin position="1"/>
        <end position="44"/>
    </location>
</feature>
<dbReference type="SUPFAM" id="SSF57850">
    <property type="entry name" value="RING/U-box"/>
    <property type="match status" value="1"/>
</dbReference>
<sequence length="732" mass="81134">MAGLDTKSKRSGHNEIGTNGKEGDSPQKVDNGIVSNNAGSRPSMISQTAATTPLGAQNVANTEAVVCPICLQALTDPRILPCLHTCCEKCLKSEIELQNQQYELNRTFACPICNINIRSPASNIQPSEWAARFPANNTMQSNNNVQCSPCEHQGNASKATGFCTDCGQFVCTKCSDDHKRFTIMRDHIIILGETVLKNATYVPIYLKAGECENHAGKQCDIFCKDHDVLGCAFCRAAHNRCKGLVSLKEASTGLKASPVLQETADKFDSFQIKFDNIKTQVEENIKAIDLQKEEILKAITEFRVKLNTELDKLEKVVIEKMETTHASVKEEMKSYIDECAKSSAAVETSQKMFSGFIETADESQLFISLRKITQQIKHYECRLKEVVAKMHLVKYEFKTDEDVDVAIRAASALGDIKILGLPLSSIQSPNDFVPKKANYYTEFKAKIHGDKHKCKITGASFLPDGKLILVDYGNQSIKLFSYNPSTKKGSHTDRPESKLKQSLFKNESALHLHAGPKDVAVMNPSTVVLTLPETKEIVFVTVGATLGVREIVKTEGNYHGIIYTNEMLITTCLSQKKSAVHVLNHLGEVVDRWYPKLANGHSHQRHPHTHYMGTPAKPYYLKLGPDGQKIYISDLNNGIICMDMSGNTLFTCTSKKFYIIEGITVHPQGNIFVADYKQQMIHQMAPDGSALGTLIGKDKQLQKPVSICYNGATNILLVSEQEKDVIKCFKVI</sequence>
<reference evidence="9" key="2">
    <citation type="journal article" date="2021" name="Genome Biol. Evol.">
        <title>Developing a high-quality reference genome for a parasitic bivalve with doubly uniparental inheritance (Bivalvia: Unionida).</title>
        <authorList>
            <person name="Smith C.H."/>
        </authorList>
    </citation>
    <scope>NUCLEOTIDE SEQUENCE</scope>
    <source>
        <strain evidence="9">CHS0354</strain>
        <tissue evidence="9">Mantle</tissue>
    </source>
</reference>
<evidence type="ECO:0000313" key="9">
    <source>
        <dbReference type="EMBL" id="KAK3585811.1"/>
    </source>
</evidence>
<proteinExistence type="predicted"/>
<dbReference type="Gene3D" id="2.120.10.30">
    <property type="entry name" value="TolB, C-terminal domain"/>
    <property type="match status" value="1"/>
</dbReference>
<name>A0AAE0VQ32_9BIVA</name>
<accession>A0AAE0VQ32</accession>
<evidence type="ECO:0000259" key="8">
    <source>
        <dbReference type="PROSITE" id="PS50119"/>
    </source>
</evidence>
<dbReference type="SMART" id="SM00184">
    <property type="entry name" value="RING"/>
    <property type="match status" value="1"/>
</dbReference>
<dbReference type="SUPFAM" id="SSF101898">
    <property type="entry name" value="NHL repeat"/>
    <property type="match status" value="1"/>
</dbReference>
<protein>
    <submittedName>
        <fullName evidence="9">Uncharacterized protein</fullName>
    </submittedName>
</protein>
<organism evidence="9 10">
    <name type="scientific">Potamilus streckersoni</name>
    <dbReference type="NCBI Taxonomy" id="2493646"/>
    <lineage>
        <taxon>Eukaryota</taxon>
        <taxon>Metazoa</taxon>
        <taxon>Spiralia</taxon>
        <taxon>Lophotrochozoa</taxon>
        <taxon>Mollusca</taxon>
        <taxon>Bivalvia</taxon>
        <taxon>Autobranchia</taxon>
        <taxon>Heteroconchia</taxon>
        <taxon>Palaeoheterodonta</taxon>
        <taxon>Unionida</taxon>
        <taxon>Unionoidea</taxon>
        <taxon>Unionidae</taxon>
        <taxon>Ambleminae</taxon>
        <taxon>Lampsilini</taxon>
        <taxon>Potamilus</taxon>
    </lineage>
</organism>
<dbReference type="AlphaFoldDB" id="A0AAE0VQ32"/>
<dbReference type="Gene3D" id="3.30.160.60">
    <property type="entry name" value="Classic Zinc Finger"/>
    <property type="match status" value="1"/>
</dbReference>
<dbReference type="Pfam" id="PF13445">
    <property type="entry name" value="zf-RING_UBOX"/>
    <property type="match status" value="1"/>
</dbReference>
<feature type="domain" description="B box-type" evidence="8">
    <location>
        <begin position="206"/>
        <end position="239"/>
    </location>
</feature>
<evidence type="ECO:0000256" key="5">
    <source>
        <dbReference type="PROSITE-ProRule" id="PRU00024"/>
    </source>
</evidence>
<dbReference type="InterPro" id="IPR011042">
    <property type="entry name" value="6-blade_b-propeller_TolB-like"/>
</dbReference>